<protein>
    <submittedName>
        <fullName evidence="4">Uncharacterized protein</fullName>
    </submittedName>
</protein>
<dbReference type="Pfam" id="PF13432">
    <property type="entry name" value="TPR_16"/>
    <property type="match status" value="1"/>
</dbReference>
<organism evidence="4 5">
    <name type="scientific">Cyanobium usitatum str. Tous</name>
    <dbReference type="NCBI Taxonomy" id="2116684"/>
    <lineage>
        <taxon>Bacteria</taxon>
        <taxon>Bacillati</taxon>
        <taxon>Cyanobacteriota</taxon>
        <taxon>Cyanophyceae</taxon>
        <taxon>Synechococcales</taxon>
        <taxon>Prochlorococcaceae</taxon>
        <taxon>Cyanobium</taxon>
    </lineage>
</organism>
<dbReference type="PANTHER" id="PTHR44858:SF1">
    <property type="entry name" value="UDP-N-ACETYLGLUCOSAMINE--PEPTIDE N-ACETYLGLUCOSAMINYLTRANSFERASE SPINDLY-RELATED"/>
    <property type="match status" value="1"/>
</dbReference>
<evidence type="ECO:0000256" key="3">
    <source>
        <dbReference type="PROSITE-ProRule" id="PRU00339"/>
    </source>
</evidence>
<proteinExistence type="predicted"/>
<evidence type="ECO:0000256" key="2">
    <source>
        <dbReference type="ARBA" id="ARBA00022803"/>
    </source>
</evidence>
<dbReference type="AlphaFoldDB" id="A0A2P7MTZ4"/>
<gene>
    <name evidence="4" type="ORF">C7K55_09690</name>
</gene>
<dbReference type="PROSITE" id="PS50005">
    <property type="entry name" value="TPR"/>
    <property type="match status" value="2"/>
</dbReference>
<dbReference type="Proteomes" id="UP000243002">
    <property type="component" value="Unassembled WGS sequence"/>
</dbReference>
<accession>A0A2P7MTZ4</accession>
<comment type="caution">
    <text evidence="4">The sequence shown here is derived from an EMBL/GenBank/DDBJ whole genome shotgun (WGS) entry which is preliminary data.</text>
</comment>
<feature type="repeat" description="TPR" evidence="3">
    <location>
        <begin position="184"/>
        <end position="217"/>
    </location>
</feature>
<dbReference type="SMART" id="SM00028">
    <property type="entry name" value="TPR"/>
    <property type="match status" value="4"/>
</dbReference>
<dbReference type="SUPFAM" id="SSF48452">
    <property type="entry name" value="TPR-like"/>
    <property type="match status" value="1"/>
</dbReference>
<dbReference type="InterPro" id="IPR011990">
    <property type="entry name" value="TPR-like_helical_dom_sf"/>
</dbReference>
<keyword evidence="5" id="KW-1185">Reference proteome</keyword>
<dbReference type="EMBL" id="PXXO01000010">
    <property type="protein sequence ID" value="PSJ04714.1"/>
    <property type="molecule type" value="Genomic_DNA"/>
</dbReference>
<name>A0A2P7MTZ4_9CYAN</name>
<dbReference type="Gene3D" id="1.25.40.10">
    <property type="entry name" value="Tetratricopeptide repeat domain"/>
    <property type="match status" value="1"/>
</dbReference>
<dbReference type="RefSeq" id="WP_106632524.1">
    <property type="nucleotide sequence ID" value="NZ_PXXO01000010.1"/>
</dbReference>
<dbReference type="Pfam" id="PF14559">
    <property type="entry name" value="TPR_19"/>
    <property type="match status" value="1"/>
</dbReference>
<reference evidence="4 5" key="1">
    <citation type="journal article" date="2018" name="Environ. Microbiol.">
        <title>Ecological and genomic features of two widespread freshwater picocyanobacteria.</title>
        <authorList>
            <person name="Cabello-Yeves P.J."/>
            <person name="Picazo A."/>
            <person name="Camacho A."/>
            <person name="Callieri C."/>
            <person name="Rosselli R."/>
            <person name="Roda-Garcia J.J."/>
            <person name="Coutinho F.H."/>
            <person name="Rodriguez-Valera F."/>
        </authorList>
    </citation>
    <scope>NUCLEOTIDE SEQUENCE [LARGE SCALE GENOMIC DNA]</scope>
    <source>
        <strain evidence="4 5">Tous</strain>
    </source>
</reference>
<sequence>MAPRWSRPDFRTALLPAALGLLLTAGLPARALVPYVYVPQRQELEAAGLGIAQAAARLLRLGQARDAARLAALTVQLLPEDPRGWVLLAEAQLRSNQLEQAGISLAKAKKLDPSNPGIWFAEGSLALRAGKPNEAIGLLEQGLKLDKRNAGAYFDLGNAHILLGQSGQALAAFERASSLRKGFWEALNNQGLVLFEQGNKKAAISRWREVLKIKPDAAEPTLALAASLFANGPENRSEAVELVGKALDTEPNYVLDSHQKDQLWGPKLRSTTAELFKLAELKPVVDRALANASPEGESSDEE</sequence>
<dbReference type="PANTHER" id="PTHR44858">
    <property type="entry name" value="TETRATRICOPEPTIDE REPEAT PROTEIN 6"/>
    <property type="match status" value="1"/>
</dbReference>
<evidence type="ECO:0000256" key="1">
    <source>
        <dbReference type="ARBA" id="ARBA00022737"/>
    </source>
</evidence>
<keyword evidence="1" id="KW-0677">Repeat</keyword>
<dbReference type="InterPro" id="IPR050498">
    <property type="entry name" value="Ycf3"/>
</dbReference>
<dbReference type="InterPro" id="IPR019734">
    <property type="entry name" value="TPR_rpt"/>
</dbReference>
<keyword evidence="2 3" id="KW-0802">TPR repeat</keyword>
<feature type="repeat" description="TPR" evidence="3">
    <location>
        <begin position="150"/>
        <end position="183"/>
    </location>
</feature>
<evidence type="ECO:0000313" key="4">
    <source>
        <dbReference type="EMBL" id="PSJ04714.1"/>
    </source>
</evidence>
<evidence type="ECO:0000313" key="5">
    <source>
        <dbReference type="Proteomes" id="UP000243002"/>
    </source>
</evidence>
<dbReference type="OrthoDB" id="495305at2"/>